<evidence type="ECO:0000313" key="3">
    <source>
        <dbReference type="Proteomes" id="UP001382455"/>
    </source>
</evidence>
<proteinExistence type="predicted"/>
<comment type="caution">
    <text evidence="2">The sequence shown here is derived from an EMBL/GenBank/DDBJ whole genome shotgun (WGS) entry which is preliminary data.</text>
</comment>
<accession>A0ABU8ETQ7</accession>
<keyword evidence="1" id="KW-0732">Signal</keyword>
<evidence type="ECO:0000313" key="2">
    <source>
        <dbReference type="EMBL" id="MEI4549432.1"/>
    </source>
</evidence>
<feature type="signal peptide" evidence="1">
    <location>
        <begin position="1"/>
        <end position="24"/>
    </location>
</feature>
<dbReference type="EMBL" id="JBAWKS010000001">
    <property type="protein sequence ID" value="MEI4549432.1"/>
    <property type="molecule type" value="Genomic_DNA"/>
</dbReference>
<evidence type="ECO:0000256" key="1">
    <source>
        <dbReference type="SAM" id="SignalP"/>
    </source>
</evidence>
<dbReference type="Proteomes" id="UP001382455">
    <property type="component" value="Unassembled WGS sequence"/>
</dbReference>
<sequence>MKKNMRNLAFMALFSALFGCSSHAENQLTVSGLAFYNDSNETIENVTLKVTETGKMVSCTLVEPKRYCATGFPQTHYKNAKLSLSWQVSGNYAVTNEVVFTKPAPVDSDISYIAVIKFNSTRGLDAFFTKNPRPF</sequence>
<keyword evidence="3" id="KW-1185">Reference proteome</keyword>
<name>A0ABU8ETQ7_9GAMM</name>
<organism evidence="2 3">
    <name type="scientific">Pseudoalteromonas spongiae</name>
    <dbReference type="NCBI Taxonomy" id="298657"/>
    <lineage>
        <taxon>Bacteria</taxon>
        <taxon>Pseudomonadati</taxon>
        <taxon>Pseudomonadota</taxon>
        <taxon>Gammaproteobacteria</taxon>
        <taxon>Alteromonadales</taxon>
        <taxon>Pseudoalteromonadaceae</taxon>
        <taxon>Pseudoalteromonas</taxon>
    </lineage>
</organism>
<reference evidence="2 3" key="1">
    <citation type="submission" date="2023-12" db="EMBL/GenBank/DDBJ databases">
        <title>Friends and Foes: Symbiotic and Algicidal bacterial influence on Karenia brevis blooms.</title>
        <authorList>
            <person name="Fei C."/>
            <person name="Mohamed A.R."/>
            <person name="Booker A."/>
            <person name="Arshad M."/>
            <person name="Klass S."/>
            <person name="Ahn S."/>
            <person name="Gilbert P.M."/>
            <person name="Heil C.A."/>
            <person name="Martinez J.M."/>
            <person name="Amin S.A."/>
        </authorList>
    </citation>
    <scope>NUCLEOTIDE SEQUENCE [LARGE SCALE GENOMIC DNA]</scope>
    <source>
        <strain evidence="2 3">CE15</strain>
    </source>
</reference>
<dbReference type="RefSeq" id="WP_336434984.1">
    <property type="nucleotide sequence ID" value="NZ_JBAWKS010000001.1"/>
</dbReference>
<feature type="chain" id="PRO_5046591587" description="Lipoprotein" evidence="1">
    <location>
        <begin position="25"/>
        <end position="135"/>
    </location>
</feature>
<dbReference type="PROSITE" id="PS51257">
    <property type="entry name" value="PROKAR_LIPOPROTEIN"/>
    <property type="match status" value="1"/>
</dbReference>
<gene>
    <name evidence="2" type="ORF">WAE96_06915</name>
</gene>
<evidence type="ECO:0008006" key="4">
    <source>
        <dbReference type="Google" id="ProtNLM"/>
    </source>
</evidence>
<protein>
    <recommendedName>
        <fullName evidence="4">Lipoprotein</fullName>
    </recommendedName>
</protein>